<comment type="caution">
    <text evidence="2">The sequence shown here is derived from an EMBL/GenBank/DDBJ whole genome shotgun (WGS) entry which is preliminary data.</text>
</comment>
<keyword evidence="3" id="KW-1185">Reference proteome</keyword>
<evidence type="ECO:0000313" key="2">
    <source>
        <dbReference type="EMBL" id="MDY2587396.1"/>
    </source>
</evidence>
<sequence length="83" mass="9830">MKQSPFLYVAITTLLLITITIMCAMDFPFNWVFYLTVIGQVFIIIMVYKVLTDNYTTSKTFEHFYEDCPIEPLEVRAENETFR</sequence>
<evidence type="ECO:0000256" key="1">
    <source>
        <dbReference type="SAM" id="Phobius"/>
    </source>
</evidence>
<reference evidence="2 3" key="1">
    <citation type="submission" date="2023-11" db="EMBL/GenBank/DDBJ databases">
        <title>Winogradskyella pelagius sp. nov., isolated from coastal sediment.</title>
        <authorList>
            <person name="Li F."/>
        </authorList>
    </citation>
    <scope>NUCLEOTIDE SEQUENCE [LARGE SCALE GENOMIC DNA]</scope>
    <source>
        <strain evidence="2 3">KCTC 23502</strain>
    </source>
</reference>
<keyword evidence="1" id="KW-0812">Transmembrane</keyword>
<gene>
    <name evidence="2" type="ORF">SNF14_08605</name>
</gene>
<keyword evidence="1" id="KW-1133">Transmembrane helix</keyword>
<name>A0ABU5EMW8_9FLAO</name>
<feature type="transmembrane region" description="Helical" evidence="1">
    <location>
        <begin position="31"/>
        <end position="51"/>
    </location>
</feature>
<organism evidence="2 3">
    <name type="scientific">Winogradskyella aquimaris</name>
    <dbReference type="NCBI Taxonomy" id="864074"/>
    <lineage>
        <taxon>Bacteria</taxon>
        <taxon>Pseudomonadati</taxon>
        <taxon>Bacteroidota</taxon>
        <taxon>Flavobacteriia</taxon>
        <taxon>Flavobacteriales</taxon>
        <taxon>Flavobacteriaceae</taxon>
        <taxon>Winogradskyella</taxon>
    </lineage>
</organism>
<keyword evidence="1" id="KW-0472">Membrane</keyword>
<dbReference type="Proteomes" id="UP001285855">
    <property type="component" value="Unassembled WGS sequence"/>
</dbReference>
<evidence type="ECO:0000313" key="3">
    <source>
        <dbReference type="Proteomes" id="UP001285855"/>
    </source>
</evidence>
<feature type="transmembrane region" description="Helical" evidence="1">
    <location>
        <begin position="6"/>
        <end position="24"/>
    </location>
</feature>
<protein>
    <submittedName>
        <fullName evidence="2">Uncharacterized protein</fullName>
    </submittedName>
</protein>
<accession>A0ABU5EMW8</accession>
<dbReference type="RefSeq" id="WP_320555762.1">
    <property type="nucleotide sequence ID" value="NZ_JAXDAE010000007.1"/>
</dbReference>
<dbReference type="EMBL" id="JAXDAE010000007">
    <property type="protein sequence ID" value="MDY2587396.1"/>
    <property type="molecule type" value="Genomic_DNA"/>
</dbReference>
<proteinExistence type="predicted"/>